<feature type="transmembrane region" description="Helical" evidence="6">
    <location>
        <begin position="180"/>
        <end position="200"/>
    </location>
</feature>
<dbReference type="Pfam" id="PF03706">
    <property type="entry name" value="LPG_synthase_TM"/>
    <property type="match status" value="2"/>
</dbReference>
<dbReference type="Proteomes" id="UP000823603">
    <property type="component" value="Unassembled WGS sequence"/>
</dbReference>
<reference evidence="7" key="2">
    <citation type="journal article" date="2021" name="PeerJ">
        <title>Extensive microbial diversity within the chicken gut microbiome revealed by metagenomics and culture.</title>
        <authorList>
            <person name="Gilroy R."/>
            <person name="Ravi A."/>
            <person name="Getino M."/>
            <person name="Pursley I."/>
            <person name="Horton D.L."/>
            <person name="Alikhan N.F."/>
            <person name="Baker D."/>
            <person name="Gharbi K."/>
            <person name="Hall N."/>
            <person name="Watson M."/>
            <person name="Adriaenssens E.M."/>
            <person name="Foster-Nyarko E."/>
            <person name="Jarju S."/>
            <person name="Secka A."/>
            <person name="Antonio M."/>
            <person name="Oren A."/>
            <person name="Chaudhuri R.R."/>
            <person name="La Ragione R."/>
            <person name="Hildebrand F."/>
            <person name="Pallen M.J."/>
        </authorList>
    </citation>
    <scope>NUCLEOTIDE SEQUENCE</scope>
    <source>
        <strain evidence="7">B2-22910</strain>
    </source>
</reference>
<evidence type="ECO:0000313" key="7">
    <source>
        <dbReference type="EMBL" id="MBO8470750.1"/>
    </source>
</evidence>
<keyword evidence="4 6" id="KW-1133">Transmembrane helix</keyword>
<comment type="caution">
    <text evidence="7">The sequence shown here is derived from an EMBL/GenBank/DDBJ whole genome shotgun (WGS) entry which is preliminary data.</text>
</comment>
<feature type="transmembrane region" description="Helical" evidence="6">
    <location>
        <begin position="113"/>
        <end position="132"/>
    </location>
</feature>
<feature type="transmembrane region" description="Helical" evidence="6">
    <location>
        <begin position="266"/>
        <end position="288"/>
    </location>
</feature>
<keyword evidence="2" id="KW-1003">Cell membrane</keyword>
<comment type="subcellular location">
    <subcellularLocation>
        <location evidence="1">Cell membrane</location>
        <topology evidence="1">Multi-pass membrane protein</topology>
    </subcellularLocation>
</comment>
<sequence length="316" mass="35641">TCRWGFIVLSMAASILAFWLRGLRWREILLPIDGSIRKRTTFNAVNIGYIANFVFPRIGEFVRCGFITKNSEPEPCAEQDGAGDSCGTRDDIRLLRKKASYDKVLGTVVMERSWDMVVMFMLLIALLVFRWDKFGGFFLEKMWRPIVRTVNFSIWWIILGLIILSAIAIWRIVRAREKNVFFGKICGVFSGLVQGLASFVKMRHKWLFLLYTVLIWAMYWLMSASTMWALPDLDSLGAADAFFLMIAGSLGWLVPVPGGFGSFHYIVSLALSVIYGIPFGQGIIFATLSHESQAITMAICGGASYLYETLGQKSSK</sequence>
<evidence type="ECO:0000256" key="3">
    <source>
        <dbReference type="ARBA" id="ARBA00022692"/>
    </source>
</evidence>
<dbReference type="InterPro" id="IPR022791">
    <property type="entry name" value="L-PG_synthase/AglD"/>
</dbReference>
<feature type="transmembrane region" description="Helical" evidence="6">
    <location>
        <begin position="206"/>
        <end position="230"/>
    </location>
</feature>
<name>A0A9D9NEY2_9BACT</name>
<gene>
    <name evidence="7" type="ORF">IAB82_03020</name>
</gene>
<dbReference type="AlphaFoldDB" id="A0A9D9NEY2"/>
<feature type="transmembrane region" description="Helical" evidence="6">
    <location>
        <begin position="152"/>
        <end position="173"/>
    </location>
</feature>
<evidence type="ECO:0000256" key="4">
    <source>
        <dbReference type="ARBA" id="ARBA00022989"/>
    </source>
</evidence>
<keyword evidence="3 6" id="KW-0812">Transmembrane</keyword>
<dbReference type="PANTHER" id="PTHR39087:SF2">
    <property type="entry name" value="UPF0104 MEMBRANE PROTEIN MJ1595"/>
    <property type="match status" value="1"/>
</dbReference>
<proteinExistence type="predicted"/>
<evidence type="ECO:0000256" key="5">
    <source>
        <dbReference type="ARBA" id="ARBA00023136"/>
    </source>
</evidence>
<dbReference type="GO" id="GO:0005886">
    <property type="term" value="C:plasma membrane"/>
    <property type="evidence" value="ECO:0007669"/>
    <property type="project" value="UniProtKB-SubCell"/>
</dbReference>
<organism evidence="7 8">
    <name type="scientific">Candidatus Cryptobacteroides faecavium</name>
    <dbReference type="NCBI Taxonomy" id="2840762"/>
    <lineage>
        <taxon>Bacteria</taxon>
        <taxon>Pseudomonadati</taxon>
        <taxon>Bacteroidota</taxon>
        <taxon>Bacteroidia</taxon>
        <taxon>Bacteroidales</taxon>
        <taxon>Candidatus Cryptobacteroides</taxon>
    </lineage>
</organism>
<dbReference type="EMBL" id="JADIMB010000043">
    <property type="protein sequence ID" value="MBO8470750.1"/>
    <property type="molecule type" value="Genomic_DNA"/>
</dbReference>
<protein>
    <submittedName>
        <fullName evidence="7">Flippase-like domain-containing protein</fullName>
    </submittedName>
</protein>
<dbReference type="PANTHER" id="PTHR39087">
    <property type="entry name" value="UPF0104 MEMBRANE PROTEIN MJ1595"/>
    <property type="match status" value="1"/>
</dbReference>
<reference evidence="7" key="1">
    <citation type="submission" date="2020-10" db="EMBL/GenBank/DDBJ databases">
        <authorList>
            <person name="Gilroy R."/>
        </authorList>
    </citation>
    <scope>NUCLEOTIDE SEQUENCE</scope>
    <source>
        <strain evidence="7">B2-22910</strain>
    </source>
</reference>
<keyword evidence="5 6" id="KW-0472">Membrane</keyword>
<evidence type="ECO:0000256" key="1">
    <source>
        <dbReference type="ARBA" id="ARBA00004651"/>
    </source>
</evidence>
<accession>A0A9D9NEY2</accession>
<evidence type="ECO:0000313" key="8">
    <source>
        <dbReference type="Proteomes" id="UP000823603"/>
    </source>
</evidence>
<feature type="transmembrane region" description="Helical" evidence="6">
    <location>
        <begin position="6"/>
        <end position="23"/>
    </location>
</feature>
<evidence type="ECO:0000256" key="2">
    <source>
        <dbReference type="ARBA" id="ARBA00022475"/>
    </source>
</evidence>
<feature type="non-terminal residue" evidence="7">
    <location>
        <position position="1"/>
    </location>
</feature>
<feature type="transmembrane region" description="Helical" evidence="6">
    <location>
        <begin position="242"/>
        <end position="260"/>
    </location>
</feature>
<evidence type="ECO:0000256" key="6">
    <source>
        <dbReference type="SAM" id="Phobius"/>
    </source>
</evidence>